<protein>
    <submittedName>
        <fullName evidence="2">Uncharacterized protein</fullName>
    </submittedName>
</protein>
<evidence type="ECO:0000313" key="2">
    <source>
        <dbReference type="EMBL" id="KAK2109384.1"/>
    </source>
</evidence>
<name>A0ABQ9VJ51_SAGOE</name>
<dbReference type="Proteomes" id="UP001266305">
    <property type="component" value="Unassembled WGS sequence"/>
</dbReference>
<accession>A0ABQ9VJ51</accession>
<evidence type="ECO:0000313" key="3">
    <source>
        <dbReference type="Proteomes" id="UP001266305"/>
    </source>
</evidence>
<dbReference type="EMBL" id="JASSZA010000006">
    <property type="protein sequence ID" value="KAK2109384.1"/>
    <property type="molecule type" value="Genomic_DNA"/>
</dbReference>
<keyword evidence="3" id="KW-1185">Reference proteome</keyword>
<feature type="compositionally biased region" description="Polar residues" evidence="1">
    <location>
        <begin position="58"/>
        <end position="67"/>
    </location>
</feature>
<proteinExistence type="predicted"/>
<sequence>MPRISSIPDLIPLRETGTANHGYAFPGPGGLTCHPAHSVVIGMGASRELVHCGRGSHARQNTTCTQHSSDDLPNDKDAGYDLEGLSPHSVGVGTGHSRKRAALVPHCGDRWTPLLPANEKEEETLPTHEGIQPLLQHYHNLEKQWSRGAWYPKAHLLDC</sequence>
<reference evidence="2 3" key="1">
    <citation type="submission" date="2023-05" db="EMBL/GenBank/DDBJ databases">
        <title>B98-5 Cell Line De Novo Hybrid Assembly: An Optical Mapping Approach.</title>
        <authorList>
            <person name="Kananen K."/>
            <person name="Auerbach J.A."/>
            <person name="Kautto E."/>
            <person name="Blachly J.S."/>
        </authorList>
    </citation>
    <scope>NUCLEOTIDE SEQUENCE [LARGE SCALE GENOMIC DNA]</scope>
    <source>
        <strain evidence="2">B95-8</strain>
        <tissue evidence="2">Cell line</tissue>
    </source>
</reference>
<gene>
    <name evidence="2" type="ORF">P7K49_014549</name>
</gene>
<evidence type="ECO:0000256" key="1">
    <source>
        <dbReference type="SAM" id="MobiDB-lite"/>
    </source>
</evidence>
<organism evidence="2 3">
    <name type="scientific">Saguinus oedipus</name>
    <name type="common">Cotton-top tamarin</name>
    <name type="synonym">Oedipomidas oedipus</name>
    <dbReference type="NCBI Taxonomy" id="9490"/>
    <lineage>
        <taxon>Eukaryota</taxon>
        <taxon>Metazoa</taxon>
        <taxon>Chordata</taxon>
        <taxon>Craniata</taxon>
        <taxon>Vertebrata</taxon>
        <taxon>Euteleostomi</taxon>
        <taxon>Mammalia</taxon>
        <taxon>Eutheria</taxon>
        <taxon>Euarchontoglires</taxon>
        <taxon>Primates</taxon>
        <taxon>Haplorrhini</taxon>
        <taxon>Platyrrhini</taxon>
        <taxon>Cebidae</taxon>
        <taxon>Callitrichinae</taxon>
        <taxon>Saguinus</taxon>
    </lineage>
</organism>
<comment type="caution">
    <text evidence="2">The sequence shown here is derived from an EMBL/GenBank/DDBJ whole genome shotgun (WGS) entry which is preliminary data.</text>
</comment>
<feature type="region of interest" description="Disordered" evidence="1">
    <location>
        <begin position="57"/>
        <end position="76"/>
    </location>
</feature>